<dbReference type="GO" id="GO:0005737">
    <property type="term" value="C:cytoplasm"/>
    <property type="evidence" value="ECO:0007669"/>
    <property type="project" value="TreeGrafter"/>
</dbReference>
<dbReference type="GO" id="GO:0035091">
    <property type="term" value="F:phosphatidylinositol binding"/>
    <property type="evidence" value="ECO:0007669"/>
    <property type="project" value="InterPro"/>
</dbReference>
<dbReference type="EMBL" id="JAHMUF010000005">
    <property type="protein sequence ID" value="KAG7195100.1"/>
    <property type="molecule type" value="Genomic_DNA"/>
</dbReference>
<dbReference type="SMART" id="SM00312">
    <property type="entry name" value="PX"/>
    <property type="match status" value="1"/>
</dbReference>
<dbReference type="InterPro" id="IPR001683">
    <property type="entry name" value="PX_dom"/>
</dbReference>
<reference evidence="7" key="1">
    <citation type="submission" date="2021-03" db="EMBL/GenBank/DDBJ databases">
        <authorList>
            <person name="Palmer J.M."/>
        </authorList>
    </citation>
    <scope>NUCLEOTIDE SEQUENCE</scope>
    <source>
        <strain evidence="7">ARV_011</strain>
    </source>
</reference>
<dbReference type="InterPro" id="IPR035549">
    <property type="entry name" value="Bem1/Scd2_SH3_2"/>
</dbReference>
<keyword evidence="1 3" id="KW-0728">SH3 domain</keyword>
<gene>
    <name evidence="7" type="primary">BEM1</name>
    <name evidence="7" type="ORF">KQ657_004217</name>
</gene>
<sequence length="656" mass="73791">MIKSLRKKRHSGDNSPKHSITRISSNSSPTGRLSSGSGSGSGSVSVPLASAFDQNGGASLLLQSPKKVIRALYDYEPQGPRELRFKKGDFFHVLNDDEDTIANQNGWCEATNPMTQTTGMVPMVYFEVFNRSRPSIVTDNKNNNNNGDRTSPMDRHSSSNSSNSSSGVKLRNSNQALYALTLYPFRAERDDELDVDPGENLVICAHHEYEWFIAKPINRLGGPGLVPVSYVKIIDLTNPLATSSTSSNSDEDIRKLIDNFKIPTVEQWKVQTAKYQASTIPLGSISNTSQQAPHSANSQYFENPLQQDHNDNDNHNKAGGIPGAIPNSSISSELSMASVVEASVDSYQLDHGRYQYLICAKLSNGKVRYLYRYYQDFYDLQVKLLELFPFEAGKMENLKRIIPSIPGPLINVNDHISKLRREKLDYYLKNLIALPDNISKSEEVLQLFELVENGFDREILSNESTTNSNAVNSYYPTNNNNNVISQRRRSLKPISYQSNYQQERLSQYSAYHITAADVNTPNSQESLNQSRSSSIVLANSQQTQQTQQQQATATSTEMAKVKVKFYYDEDIFVLLLPVTLRLQDLHAKLFKRLNLDEETQTHNNIHMYLKKDYDGLVEETLDIKAQVVALENHEINTDEKFGDILMDKCKVVILVA</sequence>
<keyword evidence="8" id="KW-1185">Reference proteome</keyword>
<dbReference type="GeneID" id="66117591"/>
<evidence type="ECO:0000259" key="6">
    <source>
        <dbReference type="PROSITE" id="PS50195"/>
    </source>
</evidence>
<feature type="compositionally biased region" description="Low complexity" evidence="4">
    <location>
        <begin position="522"/>
        <end position="542"/>
    </location>
</feature>
<proteinExistence type="predicted"/>
<dbReference type="CDD" id="cd11878">
    <property type="entry name" value="SH3_Bem1p_1"/>
    <property type="match status" value="1"/>
</dbReference>
<dbReference type="SUPFAM" id="SSF54277">
    <property type="entry name" value="CAD &amp; PB1 domains"/>
    <property type="match status" value="1"/>
</dbReference>
<dbReference type="RefSeq" id="XP_043050647.1">
    <property type="nucleotide sequence ID" value="XM_043194896.1"/>
</dbReference>
<dbReference type="CDD" id="cd11879">
    <property type="entry name" value="SH3_Bem1p_2"/>
    <property type="match status" value="1"/>
</dbReference>
<dbReference type="PRINTS" id="PR00452">
    <property type="entry name" value="SH3DOMAIN"/>
</dbReference>
<dbReference type="PANTHER" id="PTHR15706:SF2">
    <property type="entry name" value="SH3 AND PX DOMAIN-CONTAINING PROTEIN 2A"/>
    <property type="match status" value="1"/>
</dbReference>
<feature type="domain" description="PX" evidence="6">
    <location>
        <begin position="334"/>
        <end position="455"/>
    </location>
</feature>
<dbReference type="Gene3D" id="3.30.1520.10">
    <property type="entry name" value="Phox-like domain"/>
    <property type="match status" value="1"/>
</dbReference>
<dbReference type="InterPro" id="IPR001452">
    <property type="entry name" value="SH3_domain"/>
</dbReference>
<dbReference type="InterPro" id="IPR036871">
    <property type="entry name" value="PX_dom_sf"/>
</dbReference>
<protein>
    <submittedName>
        <fullName evidence="7">Bud emergence protein 1</fullName>
    </submittedName>
</protein>
<dbReference type="SUPFAM" id="SSF64268">
    <property type="entry name" value="PX domain"/>
    <property type="match status" value="1"/>
</dbReference>
<dbReference type="Proteomes" id="UP000790833">
    <property type="component" value="Unassembled WGS sequence"/>
</dbReference>
<feature type="compositionally biased region" description="Basic residues" evidence="4">
    <location>
        <begin position="1"/>
        <end position="10"/>
    </location>
</feature>
<dbReference type="OrthoDB" id="548867at2759"/>
<dbReference type="CDD" id="cd06890">
    <property type="entry name" value="PX_Bem1p"/>
    <property type="match status" value="1"/>
</dbReference>
<comment type="caution">
    <text evidence="7">The sequence shown here is derived from an EMBL/GenBank/DDBJ whole genome shotgun (WGS) entry which is preliminary data.</text>
</comment>
<keyword evidence="2" id="KW-0677">Repeat</keyword>
<feature type="compositionally biased region" description="Low complexity" evidence="4">
    <location>
        <begin position="24"/>
        <end position="36"/>
    </location>
</feature>
<evidence type="ECO:0000313" key="8">
    <source>
        <dbReference type="Proteomes" id="UP000790833"/>
    </source>
</evidence>
<evidence type="ECO:0000256" key="3">
    <source>
        <dbReference type="PROSITE-ProRule" id="PRU00192"/>
    </source>
</evidence>
<dbReference type="InterPro" id="IPR051228">
    <property type="entry name" value="NADPH_Oxidase/PX-Domain"/>
</dbReference>
<evidence type="ECO:0000259" key="5">
    <source>
        <dbReference type="PROSITE" id="PS50002"/>
    </source>
</evidence>
<dbReference type="Gene3D" id="2.30.30.40">
    <property type="entry name" value="SH3 Domains"/>
    <property type="match status" value="2"/>
</dbReference>
<accession>A0A9P7VCB4</accession>
<dbReference type="InterPro" id="IPR035550">
    <property type="entry name" value="Bem1/Scd2_PX"/>
</dbReference>
<dbReference type="SMART" id="SM00326">
    <property type="entry name" value="SH3"/>
    <property type="match status" value="2"/>
</dbReference>
<feature type="region of interest" description="Disordered" evidence="4">
    <location>
        <begin position="136"/>
        <end position="169"/>
    </location>
</feature>
<feature type="region of interest" description="Disordered" evidence="4">
    <location>
        <begin position="1"/>
        <end position="43"/>
    </location>
</feature>
<dbReference type="InterPro" id="IPR035548">
    <property type="entry name" value="Bem1/Scd2_SH3_1"/>
</dbReference>
<dbReference type="PANTHER" id="PTHR15706">
    <property type="entry name" value="SH3 MULTIPLE DOMAIN"/>
    <property type="match status" value="1"/>
</dbReference>
<evidence type="ECO:0000256" key="2">
    <source>
        <dbReference type="ARBA" id="ARBA00022737"/>
    </source>
</evidence>
<feature type="region of interest" description="Disordered" evidence="4">
    <location>
        <begin position="521"/>
        <end position="542"/>
    </location>
</feature>
<dbReference type="Pfam" id="PF00018">
    <property type="entry name" value="SH3_1"/>
    <property type="match status" value="2"/>
</dbReference>
<organism evidence="7 8">
    <name type="scientific">Scheffersomyces spartinae</name>
    <dbReference type="NCBI Taxonomy" id="45513"/>
    <lineage>
        <taxon>Eukaryota</taxon>
        <taxon>Fungi</taxon>
        <taxon>Dikarya</taxon>
        <taxon>Ascomycota</taxon>
        <taxon>Saccharomycotina</taxon>
        <taxon>Pichiomycetes</taxon>
        <taxon>Debaryomycetaceae</taxon>
        <taxon>Scheffersomyces</taxon>
    </lineage>
</organism>
<dbReference type="PROSITE" id="PS50002">
    <property type="entry name" value="SH3"/>
    <property type="match status" value="2"/>
</dbReference>
<feature type="domain" description="SH3" evidence="5">
    <location>
        <begin position="64"/>
        <end position="131"/>
    </location>
</feature>
<evidence type="ECO:0000256" key="4">
    <source>
        <dbReference type="SAM" id="MobiDB-lite"/>
    </source>
</evidence>
<dbReference type="AlphaFoldDB" id="A0A9P7VCB4"/>
<feature type="region of interest" description="Disordered" evidence="4">
    <location>
        <begin position="302"/>
        <end position="323"/>
    </location>
</feature>
<name>A0A9P7VCB4_9ASCO</name>
<dbReference type="Gene3D" id="3.10.20.90">
    <property type="entry name" value="Phosphatidylinositol 3-kinase Catalytic Subunit, Chain A, domain 1"/>
    <property type="match status" value="1"/>
</dbReference>
<dbReference type="Pfam" id="PF00787">
    <property type="entry name" value="PX"/>
    <property type="match status" value="1"/>
</dbReference>
<feature type="domain" description="SH3" evidence="5">
    <location>
        <begin position="174"/>
        <end position="236"/>
    </location>
</feature>
<dbReference type="PROSITE" id="PS50195">
    <property type="entry name" value="PX"/>
    <property type="match status" value="1"/>
</dbReference>
<dbReference type="InterPro" id="IPR036028">
    <property type="entry name" value="SH3-like_dom_sf"/>
</dbReference>
<dbReference type="SUPFAM" id="SSF50044">
    <property type="entry name" value="SH3-domain"/>
    <property type="match status" value="2"/>
</dbReference>
<evidence type="ECO:0000313" key="7">
    <source>
        <dbReference type="EMBL" id="KAG7195100.1"/>
    </source>
</evidence>
<evidence type="ECO:0000256" key="1">
    <source>
        <dbReference type="ARBA" id="ARBA00022443"/>
    </source>
</evidence>